<dbReference type="GeneTree" id="ENSGT00940000155043"/>
<dbReference type="GO" id="GO:0003723">
    <property type="term" value="F:RNA binding"/>
    <property type="evidence" value="ECO:0007669"/>
    <property type="project" value="UniProtKB-KW"/>
</dbReference>
<dbReference type="InterPro" id="IPR035979">
    <property type="entry name" value="RBD_domain_sf"/>
</dbReference>
<dbReference type="Ensembl" id="ENSUAMT00000007317.1">
    <property type="protein sequence ID" value="ENSUAMP00000006470.1"/>
    <property type="gene ID" value="ENSUAMG00000005676.1"/>
</dbReference>
<evidence type="ECO:0000313" key="3">
    <source>
        <dbReference type="Ensembl" id="ENSUAMP00000006470.1"/>
    </source>
</evidence>
<dbReference type="GO" id="GO:0016787">
    <property type="term" value="F:hydrolase activity"/>
    <property type="evidence" value="ECO:0007669"/>
    <property type="project" value="UniProtKB-KW"/>
</dbReference>
<feature type="region of interest" description="Disordered" evidence="1">
    <location>
        <begin position="70"/>
        <end position="154"/>
    </location>
</feature>
<dbReference type="OMA" id="GQWERSR"/>
<feature type="compositionally biased region" description="Basic and acidic residues" evidence="1">
    <location>
        <begin position="77"/>
        <end position="123"/>
    </location>
</feature>
<protein>
    <recommendedName>
        <fullName evidence="2">GUCT domain-containing protein</fullName>
    </recommendedName>
</protein>
<dbReference type="GO" id="GO:0005524">
    <property type="term" value="F:ATP binding"/>
    <property type="evidence" value="ECO:0007669"/>
    <property type="project" value="InterPro"/>
</dbReference>
<dbReference type="InterPro" id="IPR012562">
    <property type="entry name" value="GUCT"/>
</dbReference>
<reference evidence="3" key="3">
    <citation type="submission" date="2025-09" db="UniProtKB">
        <authorList>
            <consortium name="Ensembl"/>
        </authorList>
    </citation>
    <scope>IDENTIFICATION</scope>
</reference>
<reference evidence="4" key="1">
    <citation type="submission" date="2016-06" db="EMBL/GenBank/DDBJ databases">
        <title>De novo assembly and RNA-Seq shows season-dependent expression and editing in black bear kidneys.</title>
        <authorList>
            <person name="Korstanje R."/>
            <person name="Srivastava A."/>
            <person name="Sarsani V.K."/>
            <person name="Sheehan S.M."/>
            <person name="Seger R.L."/>
            <person name="Barter M.E."/>
            <person name="Lindqvist C."/>
            <person name="Brody L.C."/>
            <person name="Mullikin J.C."/>
        </authorList>
    </citation>
    <scope>NUCLEOTIDE SEQUENCE [LARGE SCALE GENOMIC DNA]</scope>
</reference>
<sequence length="154" mass="17648">MILRCSIEMPNISYAWKELKEQLSEDIDSKVKGMVFLKGKQGVCFDVPTTAVTEIQEKWHDSRRWQLSVATEQPELEGPREGFRGFRGQREGSRGFRGQREGSRFRGQREGNRSFRGQREGNRGFRGQRSGGGNKSNRSQNKGQKRSFSKAFGQ</sequence>
<accession>A0A452QM96</accession>
<keyword evidence="4" id="KW-1185">Reference proteome</keyword>
<dbReference type="FunFam" id="3.30.70.2280:FF:000002">
    <property type="entry name" value="Nucleolar RNA helicase 2"/>
    <property type="match status" value="1"/>
</dbReference>
<feature type="domain" description="GUCT" evidence="2">
    <location>
        <begin position="1"/>
        <end position="77"/>
    </location>
</feature>
<dbReference type="Pfam" id="PF08152">
    <property type="entry name" value="GUCT"/>
    <property type="match status" value="1"/>
</dbReference>
<dbReference type="AlphaFoldDB" id="A0A452QM96"/>
<proteinExistence type="predicted"/>
<evidence type="ECO:0000259" key="2">
    <source>
        <dbReference type="Pfam" id="PF08152"/>
    </source>
</evidence>
<dbReference type="SUPFAM" id="SSF54928">
    <property type="entry name" value="RNA-binding domain, RBD"/>
    <property type="match status" value="1"/>
</dbReference>
<evidence type="ECO:0000313" key="4">
    <source>
        <dbReference type="Proteomes" id="UP000291022"/>
    </source>
</evidence>
<evidence type="ECO:0000256" key="1">
    <source>
        <dbReference type="SAM" id="MobiDB-lite"/>
    </source>
</evidence>
<dbReference type="STRING" id="9643.ENSUAMP00000006470"/>
<dbReference type="Proteomes" id="UP000291022">
    <property type="component" value="Unassembled WGS sequence"/>
</dbReference>
<name>A0A452QM96_URSAM</name>
<reference evidence="3" key="2">
    <citation type="submission" date="2025-08" db="UniProtKB">
        <authorList>
            <consortium name="Ensembl"/>
        </authorList>
    </citation>
    <scope>IDENTIFICATION</scope>
</reference>
<dbReference type="GO" id="GO:0003724">
    <property type="term" value="F:RNA helicase activity"/>
    <property type="evidence" value="ECO:0007669"/>
    <property type="project" value="UniProtKB-EC"/>
</dbReference>
<organism evidence="3 4">
    <name type="scientific">Ursus americanus</name>
    <name type="common">American black bear</name>
    <name type="synonym">Euarctos americanus</name>
    <dbReference type="NCBI Taxonomy" id="9643"/>
    <lineage>
        <taxon>Eukaryota</taxon>
        <taxon>Metazoa</taxon>
        <taxon>Chordata</taxon>
        <taxon>Craniata</taxon>
        <taxon>Vertebrata</taxon>
        <taxon>Euteleostomi</taxon>
        <taxon>Mammalia</taxon>
        <taxon>Eutheria</taxon>
        <taxon>Laurasiatheria</taxon>
        <taxon>Carnivora</taxon>
        <taxon>Caniformia</taxon>
        <taxon>Ursidae</taxon>
        <taxon>Ursus</taxon>
    </lineage>
</organism>
<dbReference type="CDD" id="cd12936">
    <property type="entry name" value="GUCT_RHII_Gualpha_beta"/>
    <property type="match status" value="1"/>
</dbReference>
<dbReference type="Gene3D" id="3.30.70.2280">
    <property type="match status" value="1"/>
</dbReference>